<evidence type="ECO:0008006" key="4">
    <source>
        <dbReference type="Google" id="ProtNLM"/>
    </source>
</evidence>
<evidence type="ECO:0000256" key="1">
    <source>
        <dbReference type="SAM" id="SignalP"/>
    </source>
</evidence>
<reference evidence="2" key="2">
    <citation type="submission" date="2025-09" db="UniProtKB">
        <authorList>
            <consortium name="Ensembl"/>
        </authorList>
    </citation>
    <scope>IDENTIFICATION</scope>
</reference>
<dbReference type="InParanoid" id="A0A3Q3GL28"/>
<keyword evidence="3" id="KW-1185">Reference proteome</keyword>
<feature type="chain" id="PRO_5018557104" description="Secreted protein" evidence="1">
    <location>
        <begin position="21"/>
        <end position="123"/>
    </location>
</feature>
<protein>
    <recommendedName>
        <fullName evidence="4">Secreted protein</fullName>
    </recommendedName>
</protein>
<dbReference type="GeneTree" id="ENSGT01030000235558"/>
<proteinExistence type="predicted"/>
<dbReference type="Proteomes" id="UP000261660">
    <property type="component" value="Unplaced"/>
</dbReference>
<evidence type="ECO:0000313" key="2">
    <source>
        <dbReference type="Ensembl" id="ENSLBEP00000032134.1"/>
    </source>
</evidence>
<sequence>VLTLKVHRFLLLLLPYQVLCLVQQQRHGLCLLWLRHQHCVAAQHHRLVLHLVPVNPGENLGQPRVRDTICYPVQQVQVSWPPGLIVNMHHPDALLTPPSETCDWFVPLPVLTSTTYRPGVLHM</sequence>
<dbReference type="Ensembl" id="ENSLBET00000033576.1">
    <property type="protein sequence ID" value="ENSLBEP00000032134.1"/>
    <property type="gene ID" value="ENSLBEG00000024237.1"/>
</dbReference>
<feature type="signal peptide" evidence="1">
    <location>
        <begin position="1"/>
        <end position="20"/>
    </location>
</feature>
<reference evidence="2" key="1">
    <citation type="submission" date="2025-08" db="UniProtKB">
        <authorList>
            <consortium name="Ensembl"/>
        </authorList>
    </citation>
    <scope>IDENTIFICATION</scope>
</reference>
<evidence type="ECO:0000313" key="3">
    <source>
        <dbReference type="Proteomes" id="UP000261660"/>
    </source>
</evidence>
<organism evidence="2 3">
    <name type="scientific">Labrus bergylta</name>
    <name type="common">ballan wrasse</name>
    <dbReference type="NCBI Taxonomy" id="56723"/>
    <lineage>
        <taxon>Eukaryota</taxon>
        <taxon>Metazoa</taxon>
        <taxon>Chordata</taxon>
        <taxon>Craniata</taxon>
        <taxon>Vertebrata</taxon>
        <taxon>Euteleostomi</taxon>
        <taxon>Actinopterygii</taxon>
        <taxon>Neopterygii</taxon>
        <taxon>Teleostei</taxon>
        <taxon>Neoteleostei</taxon>
        <taxon>Acanthomorphata</taxon>
        <taxon>Eupercaria</taxon>
        <taxon>Labriformes</taxon>
        <taxon>Labridae</taxon>
        <taxon>Labrus</taxon>
    </lineage>
</organism>
<dbReference type="AlphaFoldDB" id="A0A3Q3GL28"/>
<name>A0A3Q3GL28_9LABR</name>
<keyword evidence="1" id="KW-0732">Signal</keyword>
<accession>A0A3Q3GL28</accession>